<sequence>MSEQGKDTEELLRSISSTSASLRVIEDGDVCNRTLLWRGVILRAFQDAGWDLNDVQMDIKYRDAFNIRASALIWLRGNSEDFHKVCDFAKCDPKGVKIAAKDIFGALIHELQIPIDVYDARDLLAARGVES</sequence>
<dbReference type="EMBL" id="LAZR01051544">
    <property type="protein sequence ID" value="KKK84924.1"/>
    <property type="molecule type" value="Genomic_DNA"/>
</dbReference>
<accession>A0A0F9B2U0</accession>
<gene>
    <name evidence="1" type="ORF">LCGC14_2778450</name>
</gene>
<evidence type="ECO:0000313" key="1">
    <source>
        <dbReference type="EMBL" id="KKK84924.1"/>
    </source>
</evidence>
<comment type="caution">
    <text evidence="1">The sequence shown here is derived from an EMBL/GenBank/DDBJ whole genome shotgun (WGS) entry which is preliminary data.</text>
</comment>
<protein>
    <submittedName>
        <fullName evidence="1">Uncharacterized protein</fullName>
    </submittedName>
</protein>
<name>A0A0F9B2U0_9ZZZZ</name>
<dbReference type="AlphaFoldDB" id="A0A0F9B2U0"/>
<proteinExistence type="predicted"/>
<reference evidence="1" key="1">
    <citation type="journal article" date="2015" name="Nature">
        <title>Complex archaea that bridge the gap between prokaryotes and eukaryotes.</title>
        <authorList>
            <person name="Spang A."/>
            <person name="Saw J.H."/>
            <person name="Jorgensen S.L."/>
            <person name="Zaremba-Niedzwiedzka K."/>
            <person name="Martijn J."/>
            <person name="Lind A.E."/>
            <person name="van Eijk R."/>
            <person name="Schleper C."/>
            <person name="Guy L."/>
            <person name="Ettema T.J."/>
        </authorList>
    </citation>
    <scope>NUCLEOTIDE SEQUENCE</scope>
</reference>
<organism evidence="1">
    <name type="scientific">marine sediment metagenome</name>
    <dbReference type="NCBI Taxonomy" id="412755"/>
    <lineage>
        <taxon>unclassified sequences</taxon>
        <taxon>metagenomes</taxon>
        <taxon>ecological metagenomes</taxon>
    </lineage>
</organism>